<protein>
    <submittedName>
        <fullName evidence="1">Uncharacterized protein</fullName>
    </submittedName>
</protein>
<dbReference type="AlphaFoldDB" id="A0AA39RQK2"/>
<name>A0AA39RQK2_ACESA</name>
<reference evidence="1" key="2">
    <citation type="submission" date="2023-06" db="EMBL/GenBank/DDBJ databases">
        <authorList>
            <person name="Swenson N.G."/>
            <person name="Wegrzyn J.L."/>
            <person name="Mcevoy S.L."/>
        </authorList>
    </citation>
    <scope>NUCLEOTIDE SEQUENCE</scope>
    <source>
        <strain evidence="1">NS2018</strain>
        <tissue evidence="1">Leaf</tissue>
    </source>
</reference>
<keyword evidence="2" id="KW-1185">Reference proteome</keyword>
<comment type="caution">
    <text evidence="1">The sequence shown here is derived from an EMBL/GenBank/DDBJ whole genome shotgun (WGS) entry which is preliminary data.</text>
</comment>
<proteinExistence type="predicted"/>
<dbReference type="Proteomes" id="UP001168877">
    <property type="component" value="Unassembled WGS sequence"/>
</dbReference>
<sequence length="96" mass="10706">MEDIPKPSRGVGGNLLSKSEFLGEMREQTETYILVVLEANKDNLESVTRKALECYGFDLKDLADGDPTCSSTGFELNSSFAFWLHLFTTVVPKSRL</sequence>
<evidence type="ECO:0000313" key="1">
    <source>
        <dbReference type="EMBL" id="KAK0578377.1"/>
    </source>
</evidence>
<gene>
    <name evidence="1" type="ORF">LWI29_009486</name>
</gene>
<accession>A0AA39RQK2</accession>
<organism evidence="1 2">
    <name type="scientific">Acer saccharum</name>
    <name type="common">Sugar maple</name>
    <dbReference type="NCBI Taxonomy" id="4024"/>
    <lineage>
        <taxon>Eukaryota</taxon>
        <taxon>Viridiplantae</taxon>
        <taxon>Streptophyta</taxon>
        <taxon>Embryophyta</taxon>
        <taxon>Tracheophyta</taxon>
        <taxon>Spermatophyta</taxon>
        <taxon>Magnoliopsida</taxon>
        <taxon>eudicotyledons</taxon>
        <taxon>Gunneridae</taxon>
        <taxon>Pentapetalae</taxon>
        <taxon>rosids</taxon>
        <taxon>malvids</taxon>
        <taxon>Sapindales</taxon>
        <taxon>Sapindaceae</taxon>
        <taxon>Hippocastanoideae</taxon>
        <taxon>Acereae</taxon>
        <taxon>Acer</taxon>
    </lineage>
</organism>
<reference evidence="1" key="1">
    <citation type="journal article" date="2022" name="Plant J.">
        <title>Strategies of tolerance reflected in two North American maple genomes.</title>
        <authorList>
            <person name="McEvoy S.L."/>
            <person name="Sezen U.U."/>
            <person name="Trouern-Trend A."/>
            <person name="McMahon S.M."/>
            <person name="Schaberg P.G."/>
            <person name="Yang J."/>
            <person name="Wegrzyn J.L."/>
            <person name="Swenson N.G."/>
        </authorList>
    </citation>
    <scope>NUCLEOTIDE SEQUENCE</scope>
    <source>
        <strain evidence="1">NS2018</strain>
    </source>
</reference>
<evidence type="ECO:0000313" key="2">
    <source>
        <dbReference type="Proteomes" id="UP001168877"/>
    </source>
</evidence>
<dbReference type="EMBL" id="JAUESC010000385">
    <property type="protein sequence ID" value="KAK0578377.1"/>
    <property type="molecule type" value="Genomic_DNA"/>
</dbReference>